<dbReference type="EMBL" id="VSRR010010625">
    <property type="protein sequence ID" value="MPC52107.1"/>
    <property type="molecule type" value="Genomic_DNA"/>
</dbReference>
<protein>
    <submittedName>
        <fullName evidence="1">Uncharacterized protein</fullName>
    </submittedName>
</protein>
<accession>A0A5B7G3D3</accession>
<sequence>MVRRNTREAPQEKQSWGVRWGLAAVVVQASGRLLREPALQGVGVAGPPTSPHVADFKVAHH</sequence>
<proteinExistence type="predicted"/>
<dbReference type="Proteomes" id="UP000324222">
    <property type="component" value="Unassembled WGS sequence"/>
</dbReference>
<keyword evidence="2" id="KW-1185">Reference proteome</keyword>
<evidence type="ECO:0000313" key="2">
    <source>
        <dbReference type="Proteomes" id="UP000324222"/>
    </source>
</evidence>
<comment type="caution">
    <text evidence="1">The sequence shown here is derived from an EMBL/GenBank/DDBJ whole genome shotgun (WGS) entry which is preliminary data.</text>
</comment>
<gene>
    <name evidence="1" type="ORF">E2C01_045968</name>
</gene>
<reference evidence="1 2" key="1">
    <citation type="submission" date="2019-05" db="EMBL/GenBank/DDBJ databases">
        <title>Another draft genome of Portunus trituberculatus and its Hox gene families provides insights of decapod evolution.</title>
        <authorList>
            <person name="Jeong J.-H."/>
            <person name="Song I."/>
            <person name="Kim S."/>
            <person name="Choi T."/>
            <person name="Kim D."/>
            <person name="Ryu S."/>
            <person name="Kim W."/>
        </authorList>
    </citation>
    <scope>NUCLEOTIDE SEQUENCE [LARGE SCALE GENOMIC DNA]</scope>
    <source>
        <tissue evidence="1">Muscle</tissue>
    </source>
</reference>
<dbReference type="AlphaFoldDB" id="A0A5B7G3D3"/>
<name>A0A5B7G3D3_PORTR</name>
<evidence type="ECO:0000313" key="1">
    <source>
        <dbReference type="EMBL" id="MPC52107.1"/>
    </source>
</evidence>
<organism evidence="1 2">
    <name type="scientific">Portunus trituberculatus</name>
    <name type="common">Swimming crab</name>
    <name type="synonym">Neptunus trituberculatus</name>
    <dbReference type="NCBI Taxonomy" id="210409"/>
    <lineage>
        <taxon>Eukaryota</taxon>
        <taxon>Metazoa</taxon>
        <taxon>Ecdysozoa</taxon>
        <taxon>Arthropoda</taxon>
        <taxon>Crustacea</taxon>
        <taxon>Multicrustacea</taxon>
        <taxon>Malacostraca</taxon>
        <taxon>Eumalacostraca</taxon>
        <taxon>Eucarida</taxon>
        <taxon>Decapoda</taxon>
        <taxon>Pleocyemata</taxon>
        <taxon>Brachyura</taxon>
        <taxon>Eubrachyura</taxon>
        <taxon>Portunoidea</taxon>
        <taxon>Portunidae</taxon>
        <taxon>Portuninae</taxon>
        <taxon>Portunus</taxon>
    </lineage>
</organism>